<dbReference type="AlphaFoldDB" id="W0DV72"/>
<evidence type="ECO:0000313" key="3">
    <source>
        <dbReference type="EMBL" id="AHF00761.1"/>
    </source>
</evidence>
<dbReference type="Proteomes" id="UP000005380">
    <property type="component" value="Chromosome"/>
</dbReference>
<dbReference type="SUPFAM" id="SSF82657">
    <property type="entry name" value="BolA-like"/>
    <property type="match status" value="1"/>
</dbReference>
<dbReference type="STRING" id="717772.THIAE_02305"/>
<gene>
    <name evidence="3" type="ORF">THIAE_02305</name>
</gene>
<sequence>MSIAEQIEAKIKQNLPIYDMQLHNDSHLHAGPATESHFKLVLVSEAFNGLSRVKRHQAVYQVLGDLMSQFHALALHTYTLDEWQARQTELPASTPCAHG</sequence>
<dbReference type="OrthoDB" id="9801469at2"/>
<organism evidence="3 4">
    <name type="scientific">Thiomicrospira aerophila AL3</name>
    <dbReference type="NCBI Taxonomy" id="717772"/>
    <lineage>
        <taxon>Bacteria</taxon>
        <taxon>Pseudomonadati</taxon>
        <taxon>Pseudomonadota</taxon>
        <taxon>Gammaproteobacteria</taxon>
        <taxon>Thiotrichales</taxon>
        <taxon>Piscirickettsiaceae</taxon>
        <taxon>Thiomicrospira</taxon>
    </lineage>
</organism>
<dbReference type="EMBL" id="CP007030">
    <property type="protein sequence ID" value="AHF00761.1"/>
    <property type="molecule type" value="Genomic_DNA"/>
</dbReference>
<dbReference type="PANTHER" id="PTHR46229:SF2">
    <property type="entry name" value="BOLA-LIKE PROTEIN 1"/>
    <property type="match status" value="1"/>
</dbReference>
<evidence type="ECO:0000313" key="4">
    <source>
        <dbReference type="Proteomes" id="UP000005380"/>
    </source>
</evidence>
<reference evidence="3 4" key="1">
    <citation type="submission" date="2013-12" db="EMBL/GenBank/DDBJ databases">
        <authorList>
            <consortium name="DOE Joint Genome Institute"/>
            <person name="Kappler U."/>
            <person name="Huntemann M."/>
            <person name="Han J."/>
            <person name="Chen A."/>
            <person name="Kyrpides N."/>
            <person name="Mavromatis K."/>
            <person name="Markowitz V."/>
            <person name="Palaniappan K."/>
            <person name="Ivanova N."/>
            <person name="Schaumberg A."/>
            <person name="Pati A."/>
            <person name="Liolios K."/>
            <person name="Nordberg H.P."/>
            <person name="Cantor M.N."/>
            <person name="Hua S.X."/>
            <person name="Woyke T."/>
        </authorList>
    </citation>
    <scope>NUCLEOTIDE SEQUENCE [LARGE SCALE GENOMIC DNA]</scope>
    <source>
        <strain evidence="4">AL2</strain>
    </source>
</reference>
<dbReference type="eggNOG" id="COG0271">
    <property type="taxonomic scope" value="Bacteria"/>
</dbReference>
<dbReference type="Pfam" id="PF01722">
    <property type="entry name" value="BolA"/>
    <property type="match status" value="1"/>
</dbReference>
<dbReference type="PANTHER" id="PTHR46229">
    <property type="entry name" value="BOLA TRANSCRIPTION REGULATOR"/>
    <property type="match status" value="1"/>
</dbReference>
<keyword evidence="4" id="KW-1185">Reference proteome</keyword>
<dbReference type="GO" id="GO:0005829">
    <property type="term" value="C:cytosol"/>
    <property type="evidence" value="ECO:0007669"/>
    <property type="project" value="TreeGrafter"/>
</dbReference>
<dbReference type="Gene3D" id="3.10.20.90">
    <property type="entry name" value="Phosphatidylinositol 3-kinase Catalytic Subunit, Chain A, domain 1"/>
    <property type="match status" value="1"/>
</dbReference>
<dbReference type="PIRSF" id="PIRSF003113">
    <property type="entry name" value="BolA"/>
    <property type="match status" value="1"/>
</dbReference>
<evidence type="ECO:0000256" key="2">
    <source>
        <dbReference type="RuleBase" id="RU003860"/>
    </source>
</evidence>
<dbReference type="InterPro" id="IPR002634">
    <property type="entry name" value="BolA"/>
</dbReference>
<dbReference type="FunCoup" id="W0DV72">
    <property type="interactions" value="355"/>
</dbReference>
<dbReference type="GO" id="GO:0006351">
    <property type="term" value="P:DNA-templated transcription"/>
    <property type="evidence" value="ECO:0007669"/>
    <property type="project" value="TreeGrafter"/>
</dbReference>
<dbReference type="RefSeq" id="WP_006459882.1">
    <property type="nucleotide sequence ID" value="NZ_CP007030.1"/>
</dbReference>
<dbReference type="InterPro" id="IPR050961">
    <property type="entry name" value="BolA/IbaG_stress_morph_reg"/>
</dbReference>
<protein>
    <submittedName>
        <fullName evidence="3">BolA family transcriptional regulator</fullName>
    </submittedName>
</protein>
<comment type="similarity">
    <text evidence="1 2">Belongs to the BolA/IbaG family.</text>
</comment>
<proteinExistence type="inferred from homology"/>
<name>W0DV72_9GAMM</name>
<dbReference type="KEGG" id="tao:THIAE_02305"/>
<dbReference type="InParanoid" id="W0DV72"/>
<dbReference type="InterPro" id="IPR036065">
    <property type="entry name" value="BolA-like_sf"/>
</dbReference>
<dbReference type="HOGENOM" id="CLU_109462_3_1_6"/>
<evidence type="ECO:0000256" key="1">
    <source>
        <dbReference type="ARBA" id="ARBA00005578"/>
    </source>
</evidence>
<accession>W0DV72</accession>